<protein>
    <submittedName>
        <fullName evidence="2">Uncharacterized protein</fullName>
    </submittedName>
</protein>
<dbReference type="OrthoDB" id="9979937at2759"/>
<gene>
    <name evidence="2" type="ORF">KQP761_LOCUS28939</name>
</gene>
<name>A0A816EC20_9BILA</name>
<evidence type="ECO:0000313" key="3">
    <source>
        <dbReference type="Proteomes" id="UP000663834"/>
    </source>
</evidence>
<proteinExistence type="predicted"/>
<feature type="compositionally biased region" description="Polar residues" evidence="1">
    <location>
        <begin position="1"/>
        <end position="17"/>
    </location>
</feature>
<dbReference type="AlphaFoldDB" id="A0A816EC20"/>
<evidence type="ECO:0000313" key="2">
    <source>
        <dbReference type="EMBL" id="CAF1645624.1"/>
    </source>
</evidence>
<accession>A0A816EC20</accession>
<evidence type="ECO:0000256" key="1">
    <source>
        <dbReference type="SAM" id="MobiDB-lite"/>
    </source>
</evidence>
<dbReference type="Proteomes" id="UP000663834">
    <property type="component" value="Unassembled WGS sequence"/>
</dbReference>
<organism evidence="2 3">
    <name type="scientific">Rotaria magnacalcarata</name>
    <dbReference type="NCBI Taxonomy" id="392030"/>
    <lineage>
        <taxon>Eukaryota</taxon>
        <taxon>Metazoa</taxon>
        <taxon>Spiralia</taxon>
        <taxon>Gnathifera</taxon>
        <taxon>Rotifera</taxon>
        <taxon>Eurotatoria</taxon>
        <taxon>Bdelloidea</taxon>
        <taxon>Philodinida</taxon>
        <taxon>Philodinidae</taxon>
        <taxon>Rotaria</taxon>
    </lineage>
</organism>
<dbReference type="EMBL" id="CAJNOW010015838">
    <property type="protein sequence ID" value="CAF1645624.1"/>
    <property type="molecule type" value="Genomic_DNA"/>
</dbReference>
<comment type="caution">
    <text evidence="2">The sequence shown here is derived from an EMBL/GenBank/DDBJ whole genome shotgun (WGS) entry which is preliminary data.</text>
</comment>
<reference evidence="2" key="1">
    <citation type="submission" date="2021-02" db="EMBL/GenBank/DDBJ databases">
        <authorList>
            <person name="Nowell W R."/>
        </authorList>
    </citation>
    <scope>NUCLEOTIDE SEQUENCE</scope>
</reference>
<feature type="region of interest" description="Disordered" evidence="1">
    <location>
        <begin position="1"/>
        <end position="20"/>
    </location>
</feature>
<sequence length="300" mass="34222">MSDSLEISSEDSTSNHNQSDHFVRSRWSHVLALAEQLRHNTEVQKNEQLRQYAFDIPLSDDRHTSLTHAAHVKSFENALLFAKTGNFNLDNLSEKFLDLKSTFNHMLELNKNDISQVALATSITKTALLMILRSIESIVEVMTKGTRKFPTLNSLISHIRSRQKELPIHGRLLVDWYSAAQVLDLLINDSDWLVQPRKAHWAMRVCNETLTWARGVFNENYRTKSTSTSDTRKDCCSERLVAALIGSPVVPINPALTFSFAEISVKAFVNMITDGTISTSRTRRRMSHDFLFPSEHIEHQ</sequence>